<comment type="caution">
    <text evidence="3">The sequence shown here is derived from an EMBL/GenBank/DDBJ whole genome shotgun (WGS) entry which is preliminary data.</text>
</comment>
<keyword evidence="2" id="KW-1133">Transmembrane helix</keyword>
<evidence type="ECO:0008006" key="5">
    <source>
        <dbReference type="Google" id="ProtNLM"/>
    </source>
</evidence>
<evidence type="ECO:0000256" key="1">
    <source>
        <dbReference type="SAM" id="Coils"/>
    </source>
</evidence>
<gene>
    <name evidence="3" type="ORF">GX888_02480</name>
</gene>
<proteinExistence type="predicted"/>
<reference evidence="3 4" key="1">
    <citation type="journal article" date="2020" name="Biotechnol. Biofuels">
        <title>New insights from the biogas microbiome by comprehensive genome-resolved metagenomics of nearly 1600 species originating from multiple anaerobic digesters.</title>
        <authorList>
            <person name="Campanaro S."/>
            <person name="Treu L."/>
            <person name="Rodriguez-R L.M."/>
            <person name="Kovalovszki A."/>
            <person name="Ziels R.M."/>
            <person name="Maus I."/>
            <person name="Zhu X."/>
            <person name="Kougias P.G."/>
            <person name="Basile A."/>
            <person name="Luo G."/>
            <person name="Schluter A."/>
            <person name="Konstantinidis K.T."/>
            <person name="Angelidaki I."/>
        </authorList>
    </citation>
    <scope>NUCLEOTIDE SEQUENCE [LARGE SCALE GENOMIC DNA]</scope>
    <source>
        <strain evidence="3">AS19jrsBPTG_9</strain>
    </source>
</reference>
<organism evidence="3 4">
    <name type="scientific">Candidatus Dojkabacteria bacterium</name>
    <dbReference type="NCBI Taxonomy" id="2099670"/>
    <lineage>
        <taxon>Bacteria</taxon>
        <taxon>Candidatus Dojkabacteria</taxon>
    </lineage>
</organism>
<keyword evidence="1" id="KW-0175">Coiled coil</keyword>
<feature type="transmembrane region" description="Helical" evidence="2">
    <location>
        <begin position="113"/>
        <end position="129"/>
    </location>
</feature>
<dbReference type="Proteomes" id="UP000564033">
    <property type="component" value="Unassembled WGS sequence"/>
</dbReference>
<keyword evidence="2" id="KW-0812">Transmembrane</keyword>
<evidence type="ECO:0000313" key="4">
    <source>
        <dbReference type="Proteomes" id="UP000564033"/>
    </source>
</evidence>
<dbReference type="AlphaFoldDB" id="A0A847VDK4"/>
<sequence>MATAKKKIGREFSDILEIISGETKLREREEQIQKLKREAIKEQKAKRRKKIVQKEVQLEESDIPTEKVVQNIKLFEWEAPERYGISFDSKMFWIILAITLLFVLYLAILEQYYLMAAIISLLFFIYVAGTNKPSIVKHKITKRGVDTAGRVYEWFMLESFWFSIKNGQYILILETKLRYPRALLLLLDEADKDAIFILLQERVLYRDIRKQSKIELLSYGQYIPFEEI</sequence>
<keyword evidence="2" id="KW-0472">Membrane</keyword>
<feature type="transmembrane region" description="Helical" evidence="2">
    <location>
        <begin position="91"/>
        <end position="107"/>
    </location>
</feature>
<name>A0A847VDK4_9BACT</name>
<accession>A0A847VDK4</accession>
<evidence type="ECO:0000256" key="2">
    <source>
        <dbReference type="SAM" id="Phobius"/>
    </source>
</evidence>
<feature type="coiled-coil region" evidence="1">
    <location>
        <begin position="18"/>
        <end position="45"/>
    </location>
</feature>
<dbReference type="EMBL" id="JAAZIL010000059">
    <property type="protein sequence ID" value="NLZ24584.1"/>
    <property type="molecule type" value="Genomic_DNA"/>
</dbReference>
<protein>
    <recommendedName>
        <fullName evidence="5">DUF5673 domain-containing protein</fullName>
    </recommendedName>
</protein>
<evidence type="ECO:0000313" key="3">
    <source>
        <dbReference type="EMBL" id="NLZ24584.1"/>
    </source>
</evidence>